<evidence type="ECO:0000313" key="3">
    <source>
        <dbReference type="Proteomes" id="UP000660611"/>
    </source>
</evidence>
<evidence type="ECO:0000256" key="1">
    <source>
        <dbReference type="SAM" id="Phobius"/>
    </source>
</evidence>
<keyword evidence="1" id="KW-1133">Transmembrane helix</keyword>
<dbReference type="Proteomes" id="UP000660611">
    <property type="component" value="Unassembled WGS sequence"/>
</dbReference>
<feature type="transmembrane region" description="Helical" evidence="1">
    <location>
        <begin position="390"/>
        <end position="410"/>
    </location>
</feature>
<dbReference type="EMBL" id="BONQ01000178">
    <property type="protein sequence ID" value="GIG52373.1"/>
    <property type="molecule type" value="Genomic_DNA"/>
</dbReference>
<keyword evidence="3" id="KW-1185">Reference proteome</keyword>
<comment type="caution">
    <text evidence="2">The sequence shown here is derived from an EMBL/GenBank/DDBJ whole genome shotgun (WGS) entry which is preliminary data.</text>
</comment>
<feature type="transmembrane region" description="Helical" evidence="1">
    <location>
        <begin position="455"/>
        <end position="474"/>
    </location>
</feature>
<keyword evidence="1" id="KW-0472">Membrane</keyword>
<accession>A0A919Q0Z6</accession>
<dbReference type="RefSeq" id="WP_203853962.1">
    <property type="nucleotide sequence ID" value="NZ_BAAAVW010000026.1"/>
</dbReference>
<gene>
    <name evidence="2" type="ORF">Dsi01nite_104140</name>
</gene>
<sequence length="475" mass="50533">MARLAQVIHEHSEQFLPAFARLVAPAEGQSQGYSPLHFELVGRSPQAAGGERELGRWSGFGGCSFVVGEDGRPLDGAAARTTGNVLPLFQGHVELLLTDRRLLAVITEGQTAVGKVGGDTGQLLALVFPLERIESVGVEKRLGAFGGEREGRLSITNIQHVVTLYLDEARPGTKRSILEALVAPVVVARRPTAGALEAVQLAAVERGDREDDEGEYVVLFLHPHSALGDVTTIQPCPSTDPAELAGKAIELLAPRLPGLADADGDAPARALYDVAADALRGLGESDAFVEFAANPVNSSLVRRMLQGAARDDAGLAERIAAAVAAVPQQPPTWHQEVTHGGAAPTAIRPDVRVPAPVTGQRKGPSGGVLVAVFVAVTLCSLALLRWVSTWNFVVLLILLAALAVVVVNVMSEKFADWAFEPFMRRAREKVGKPIQDPETGVEYVPWQHRPLSRQATLILLLAAVVGLALLRLWLG</sequence>
<evidence type="ECO:0000313" key="2">
    <source>
        <dbReference type="EMBL" id="GIG52373.1"/>
    </source>
</evidence>
<feature type="transmembrane region" description="Helical" evidence="1">
    <location>
        <begin position="366"/>
        <end position="384"/>
    </location>
</feature>
<keyword evidence="1" id="KW-0812">Transmembrane</keyword>
<reference evidence="2" key="1">
    <citation type="submission" date="2021-01" db="EMBL/GenBank/DDBJ databases">
        <title>Whole genome shotgun sequence of Dactylosporangium siamense NBRC 106093.</title>
        <authorList>
            <person name="Komaki H."/>
            <person name="Tamura T."/>
        </authorList>
    </citation>
    <scope>NUCLEOTIDE SEQUENCE</scope>
    <source>
        <strain evidence="2">NBRC 106093</strain>
    </source>
</reference>
<organism evidence="2 3">
    <name type="scientific">Dactylosporangium siamense</name>
    <dbReference type="NCBI Taxonomy" id="685454"/>
    <lineage>
        <taxon>Bacteria</taxon>
        <taxon>Bacillati</taxon>
        <taxon>Actinomycetota</taxon>
        <taxon>Actinomycetes</taxon>
        <taxon>Micromonosporales</taxon>
        <taxon>Micromonosporaceae</taxon>
        <taxon>Dactylosporangium</taxon>
    </lineage>
</organism>
<protein>
    <submittedName>
        <fullName evidence="2">Uncharacterized protein</fullName>
    </submittedName>
</protein>
<name>A0A919Q0Z6_9ACTN</name>
<dbReference type="AlphaFoldDB" id="A0A919Q0Z6"/>
<proteinExistence type="predicted"/>